<organism evidence="4 5">
    <name type="scientific">Tumidithrix elongata BACA0141</name>
    <dbReference type="NCBI Taxonomy" id="2716417"/>
    <lineage>
        <taxon>Bacteria</taxon>
        <taxon>Bacillati</taxon>
        <taxon>Cyanobacteriota</taxon>
        <taxon>Cyanophyceae</taxon>
        <taxon>Pseudanabaenales</taxon>
        <taxon>Pseudanabaenaceae</taxon>
        <taxon>Tumidithrix</taxon>
        <taxon>Tumidithrix elongata</taxon>
    </lineage>
</organism>
<dbReference type="Gene3D" id="3.40.225.10">
    <property type="entry name" value="Class II aldolase/adducin N-terminal domain"/>
    <property type="match status" value="1"/>
</dbReference>
<name>A0AAW9PQ03_9CYAN</name>
<dbReference type="SUPFAM" id="SSF51735">
    <property type="entry name" value="NAD(P)-binding Rossmann-fold domains"/>
    <property type="match status" value="1"/>
</dbReference>
<dbReference type="SUPFAM" id="SSF53639">
    <property type="entry name" value="AraD/HMP-PK domain-like"/>
    <property type="match status" value="1"/>
</dbReference>
<keyword evidence="5" id="KW-1185">Reference proteome</keyword>
<dbReference type="PANTHER" id="PTHR24321:SF14">
    <property type="entry name" value="SHORT-CHAIN TYPE DEHYDROGENASE_REDUCTASE BLR2146-RELATED"/>
    <property type="match status" value="1"/>
</dbReference>
<dbReference type="InterPro" id="IPR036409">
    <property type="entry name" value="Aldolase_II/adducin_N_sf"/>
</dbReference>
<protein>
    <submittedName>
        <fullName evidence="4">Bifunctional aldolase/short-chain dehydrogenase</fullName>
    </submittedName>
</protein>
<dbReference type="SMART" id="SM01007">
    <property type="entry name" value="Aldolase_II"/>
    <property type="match status" value="1"/>
</dbReference>
<evidence type="ECO:0000259" key="3">
    <source>
        <dbReference type="SMART" id="SM01007"/>
    </source>
</evidence>
<dbReference type="InterPro" id="IPR001303">
    <property type="entry name" value="Aldolase_II/adducin_N"/>
</dbReference>
<dbReference type="Pfam" id="PF00596">
    <property type="entry name" value="Aldolase_II"/>
    <property type="match status" value="1"/>
</dbReference>
<dbReference type="GO" id="GO:0016491">
    <property type="term" value="F:oxidoreductase activity"/>
    <property type="evidence" value="ECO:0007669"/>
    <property type="project" value="UniProtKB-KW"/>
</dbReference>
<dbReference type="Proteomes" id="UP001333818">
    <property type="component" value="Unassembled WGS sequence"/>
</dbReference>
<dbReference type="Pfam" id="PF00106">
    <property type="entry name" value="adh_short"/>
    <property type="match status" value="1"/>
</dbReference>
<evidence type="ECO:0000256" key="2">
    <source>
        <dbReference type="ARBA" id="ARBA00023002"/>
    </source>
</evidence>
<dbReference type="RefSeq" id="WP_330482791.1">
    <property type="nucleotide sequence ID" value="NZ_JAZBJZ010000017.1"/>
</dbReference>
<dbReference type="EMBL" id="JAZBJZ010000017">
    <property type="protein sequence ID" value="MEE3716364.1"/>
    <property type="molecule type" value="Genomic_DNA"/>
</dbReference>
<proteinExistence type="inferred from homology"/>
<comment type="similarity">
    <text evidence="1">Belongs to the short-chain dehydrogenases/reductases (SDR) family.</text>
</comment>
<accession>A0AAW9PQ03</accession>
<feature type="domain" description="Class II aldolase/adducin N-terminal" evidence="3">
    <location>
        <begin position="19"/>
        <end position="220"/>
    </location>
</feature>
<evidence type="ECO:0000256" key="1">
    <source>
        <dbReference type="ARBA" id="ARBA00006484"/>
    </source>
</evidence>
<dbReference type="NCBIfam" id="NF006196">
    <property type="entry name" value="PRK08324.2-4"/>
    <property type="match status" value="1"/>
</dbReference>
<gene>
    <name evidence="4" type="ORF">V2H45_06370</name>
</gene>
<dbReference type="InterPro" id="IPR036291">
    <property type="entry name" value="NAD(P)-bd_dom_sf"/>
</dbReference>
<sequence length="667" mass="72656">MKSLWDDREAKQYQGDLALRVYTSRLLGRDPSLVLHGGGNTSVKIREQNLVGEEEEILYVKGSGWDLETIAEAGFAPVRMAHLLKLAKLPVLSDSQMVNELKTQMTRASAPAPSVETILHASLPYKFVDHTHADAVISVTNTSNGWERIREIYGDDVVVIPYVMPGFDLARVCAEKFAAEKCDRTIGMVLMNHGIFSFGATAAESYERMIALVDRAEVYLQKHKAWEISPIAPSQTSSKPLSNSLEPQPLRYALAQLRANVSRVAGFPMILSRQVDENSLAFAQREDVGQISQQGCATPDHVIRTKRLPLVGRNVRAYAEAYQAYFNEHAQTATQPVTILDSAPRVILDRELGLCAIGRSAKDAAIVADIYQHTMEIIQRSTSLGGYQALPASDIFAVEYWELEQAKLKKGSSSPAFTGEIALVTGAASGIGKACVDSLLRRGAAVVGLDINPAIETLYDRSDFCGITCDVTDEVAIADALERAVQTFGGLDMLILNAGIFPSGCRIDSLDTATWQRVMRVNLDANLILMRESYPFLKLAPKGGRIVAIGSKNVPAPGPGAAAYSASKAALTQLMRVAVLEWSGDRIRINSLHPNAVFDTGIWTEEVLQSRAKHYGLTVEEYKTNNLLKVEVTSRDVAELAAEMCGSLFACTTAAQVPIDGGNERVI</sequence>
<dbReference type="PRINTS" id="PR00080">
    <property type="entry name" value="SDRFAMILY"/>
</dbReference>
<keyword evidence="2" id="KW-0560">Oxidoreductase</keyword>
<reference evidence="4" key="1">
    <citation type="submission" date="2024-01" db="EMBL/GenBank/DDBJ databases">
        <title>Bank of Algae and Cyanobacteria of the Azores (BACA) strain genomes.</title>
        <authorList>
            <person name="Luz R."/>
            <person name="Cordeiro R."/>
            <person name="Fonseca A."/>
            <person name="Goncalves V."/>
        </authorList>
    </citation>
    <scope>NUCLEOTIDE SEQUENCE</scope>
    <source>
        <strain evidence="4">BACA0141</strain>
    </source>
</reference>
<dbReference type="AlphaFoldDB" id="A0AAW9PQ03"/>
<dbReference type="PRINTS" id="PR00081">
    <property type="entry name" value="GDHRDH"/>
</dbReference>
<evidence type="ECO:0000313" key="4">
    <source>
        <dbReference type="EMBL" id="MEE3716364.1"/>
    </source>
</evidence>
<dbReference type="PANTHER" id="PTHR24321">
    <property type="entry name" value="DEHYDROGENASES, SHORT CHAIN"/>
    <property type="match status" value="1"/>
</dbReference>
<dbReference type="InterPro" id="IPR002347">
    <property type="entry name" value="SDR_fam"/>
</dbReference>
<comment type="caution">
    <text evidence="4">The sequence shown here is derived from an EMBL/GenBank/DDBJ whole genome shotgun (WGS) entry which is preliminary data.</text>
</comment>
<dbReference type="Gene3D" id="3.40.50.720">
    <property type="entry name" value="NAD(P)-binding Rossmann-like Domain"/>
    <property type="match status" value="1"/>
</dbReference>
<evidence type="ECO:0000313" key="5">
    <source>
        <dbReference type="Proteomes" id="UP001333818"/>
    </source>
</evidence>